<dbReference type="SUPFAM" id="SSF54106">
    <property type="entry name" value="LysM domain"/>
    <property type="match status" value="1"/>
</dbReference>
<dbReference type="InterPro" id="IPR052611">
    <property type="entry name" value="Plant_RLK_LysM"/>
</dbReference>
<evidence type="ECO:0000313" key="16">
    <source>
        <dbReference type="EMBL" id="KAB1214615.1"/>
    </source>
</evidence>
<dbReference type="InterPro" id="IPR036779">
    <property type="entry name" value="LysM_dom_sf"/>
</dbReference>
<evidence type="ECO:0000256" key="10">
    <source>
        <dbReference type="ARBA" id="ARBA00023136"/>
    </source>
</evidence>
<feature type="transmembrane region" description="Helical" evidence="13">
    <location>
        <begin position="383"/>
        <end position="409"/>
    </location>
</feature>
<dbReference type="Gene3D" id="1.10.510.10">
    <property type="entry name" value="Transferase(Phosphotransferase) domain 1"/>
    <property type="match status" value="1"/>
</dbReference>
<dbReference type="Pfam" id="PF23472">
    <property type="entry name" value="LysM2_CERK1_LYK3_4_5"/>
    <property type="match status" value="1"/>
</dbReference>
<evidence type="ECO:0000256" key="9">
    <source>
        <dbReference type="ARBA" id="ARBA00022989"/>
    </source>
</evidence>
<keyword evidence="8" id="KW-0067">ATP-binding</keyword>
<protein>
    <submittedName>
        <fullName evidence="16">LysM domain receptor-like kinase 4</fullName>
    </submittedName>
</protein>
<dbReference type="GO" id="GO:0004672">
    <property type="term" value="F:protein kinase activity"/>
    <property type="evidence" value="ECO:0007669"/>
    <property type="project" value="InterPro"/>
</dbReference>
<keyword evidence="11" id="KW-1015">Disulfide bond</keyword>
<dbReference type="GO" id="GO:0051707">
    <property type="term" value="P:response to other organism"/>
    <property type="evidence" value="ECO:0007669"/>
    <property type="project" value="UniProtKB-ARBA"/>
</dbReference>
<feature type="compositionally biased region" description="Pro residues" evidence="12">
    <location>
        <begin position="359"/>
        <end position="372"/>
    </location>
</feature>
<keyword evidence="6" id="KW-0732">Signal</keyword>
<feature type="transmembrane region" description="Helical" evidence="13">
    <location>
        <begin position="67"/>
        <end position="89"/>
    </location>
</feature>
<evidence type="ECO:0000259" key="14">
    <source>
        <dbReference type="PROSITE" id="PS50011"/>
    </source>
</evidence>
<dbReference type="Pfam" id="PF00069">
    <property type="entry name" value="Pkinase"/>
    <property type="match status" value="1"/>
</dbReference>
<dbReference type="Pfam" id="PF23446">
    <property type="entry name" value="LysM1_NFP_LYK"/>
    <property type="match status" value="1"/>
</dbReference>
<keyword evidence="5 13" id="KW-0812">Transmembrane</keyword>
<feature type="domain" description="LysM" evidence="15">
    <location>
        <begin position="303"/>
        <end position="346"/>
    </location>
</feature>
<dbReference type="FunFam" id="1.10.510.10:FF:000468">
    <property type="entry name" value="PTI1-like tyrosine-protein kinase 3"/>
    <property type="match status" value="1"/>
</dbReference>
<dbReference type="InterPro" id="IPR008892">
    <property type="entry name" value="COR413"/>
</dbReference>
<dbReference type="InterPro" id="IPR056562">
    <property type="entry name" value="LysM2_CERK1_LYK3_4_5"/>
</dbReference>
<evidence type="ECO:0000256" key="6">
    <source>
        <dbReference type="ARBA" id="ARBA00022729"/>
    </source>
</evidence>
<evidence type="ECO:0000256" key="11">
    <source>
        <dbReference type="ARBA" id="ARBA00023157"/>
    </source>
</evidence>
<dbReference type="Gene3D" id="3.10.350.10">
    <property type="entry name" value="LysM domain"/>
    <property type="match status" value="1"/>
</dbReference>
<dbReference type="PROSITE" id="PS50011">
    <property type="entry name" value="PROTEIN_KINASE_DOM"/>
    <property type="match status" value="1"/>
</dbReference>
<evidence type="ECO:0000256" key="2">
    <source>
        <dbReference type="ARBA" id="ARBA00004162"/>
    </source>
</evidence>
<evidence type="ECO:0000256" key="1">
    <source>
        <dbReference type="ARBA" id="ARBA00004141"/>
    </source>
</evidence>
<organism evidence="16 17">
    <name type="scientific">Morella rubra</name>
    <name type="common">Chinese bayberry</name>
    <dbReference type="NCBI Taxonomy" id="262757"/>
    <lineage>
        <taxon>Eukaryota</taxon>
        <taxon>Viridiplantae</taxon>
        <taxon>Streptophyta</taxon>
        <taxon>Embryophyta</taxon>
        <taxon>Tracheophyta</taxon>
        <taxon>Spermatophyta</taxon>
        <taxon>Magnoliopsida</taxon>
        <taxon>eudicotyledons</taxon>
        <taxon>Gunneridae</taxon>
        <taxon>Pentapetalae</taxon>
        <taxon>rosids</taxon>
        <taxon>fabids</taxon>
        <taxon>Fagales</taxon>
        <taxon>Myricaceae</taxon>
        <taxon>Morella</taxon>
    </lineage>
</organism>
<dbReference type="EMBL" id="RXIC02000023">
    <property type="protein sequence ID" value="KAB1214615.1"/>
    <property type="molecule type" value="Genomic_DNA"/>
</dbReference>
<keyword evidence="16" id="KW-0418">Kinase</keyword>
<dbReference type="AlphaFoldDB" id="A0A6A1VPJ9"/>
<dbReference type="OrthoDB" id="4062651at2759"/>
<name>A0A6A1VPJ9_9ROSI</name>
<dbReference type="Pfam" id="PF05562">
    <property type="entry name" value="WCOR413"/>
    <property type="match status" value="1"/>
</dbReference>
<dbReference type="InterPro" id="IPR056563">
    <property type="entry name" value="LysM3_LYK4_5"/>
</dbReference>
<dbReference type="InterPro" id="IPR056561">
    <property type="entry name" value="NFP_LYK_LysM1"/>
</dbReference>
<feature type="region of interest" description="Disordered" evidence="12">
    <location>
        <begin position="355"/>
        <end position="377"/>
    </location>
</feature>
<gene>
    <name evidence="16" type="ORF">CJ030_MR5G002846</name>
</gene>
<dbReference type="SMART" id="SM00220">
    <property type="entry name" value="S_TKc"/>
    <property type="match status" value="1"/>
</dbReference>
<dbReference type="Gene3D" id="3.30.200.20">
    <property type="entry name" value="Phosphorylase Kinase, domain 1"/>
    <property type="match status" value="1"/>
</dbReference>
<dbReference type="InterPro" id="IPR018392">
    <property type="entry name" value="LysM"/>
</dbReference>
<evidence type="ECO:0000259" key="15">
    <source>
        <dbReference type="PROSITE" id="PS51782"/>
    </source>
</evidence>
<evidence type="ECO:0000256" key="3">
    <source>
        <dbReference type="ARBA" id="ARBA00005852"/>
    </source>
</evidence>
<dbReference type="PANTHER" id="PTHR45927">
    <property type="entry name" value="LYSM-DOMAIN RECEPTOR-LIKE KINASE-RELATED"/>
    <property type="match status" value="1"/>
</dbReference>
<dbReference type="Pfam" id="PF23473">
    <property type="entry name" value="LysM3_LYK4_5"/>
    <property type="match status" value="1"/>
</dbReference>
<keyword evidence="16" id="KW-0808">Transferase</keyword>
<comment type="similarity">
    <text evidence="3">Belongs to the Cold-regulated 413 protein family.</text>
</comment>
<dbReference type="GO" id="GO:0005524">
    <property type="term" value="F:ATP binding"/>
    <property type="evidence" value="ECO:0007669"/>
    <property type="project" value="UniProtKB-KW"/>
</dbReference>
<accession>A0A6A1VPJ9</accession>
<comment type="subcellular location">
    <subcellularLocation>
        <location evidence="2">Cell membrane</location>
        <topology evidence="2">Single-pass membrane protein</topology>
    </subcellularLocation>
    <subcellularLocation>
        <location evidence="1">Membrane</location>
        <topology evidence="1">Multi-pass membrane protein</topology>
    </subcellularLocation>
</comment>
<evidence type="ECO:0000256" key="13">
    <source>
        <dbReference type="SAM" id="Phobius"/>
    </source>
</evidence>
<dbReference type="SMART" id="SM00257">
    <property type="entry name" value="LysM"/>
    <property type="match status" value="1"/>
</dbReference>
<dbReference type="Proteomes" id="UP000516437">
    <property type="component" value="Chromosome 5"/>
</dbReference>
<keyword evidence="7" id="KW-0547">Nucleotide-binding</keyword>
<sequence>MKTGLLVLYLFTSFPTVLFKVLRGPFGCWVAFLAVAANLFWPESFPASRFLLFVITPDWLADGLRDSIFSGVVCLVVGVSLLITELGGIRRFGSCQWNFHCIASCLGCGNMESICFALTLTGREGVTGLDIIQRMRLPAIFDLGIDHNSCGNTDNSTSAAGYFCNGQNRSCQAYLTFRSQPPYNTVSTISALLSSDPSQLSQINSVLSETHSFETNQLVLVPVNCSCSGEYYQANASYVTQVSDTYFLIANNTFQGLSNCQALQYQNIYPASRLPSGVRLTVPLRCACPSKNQSDVGHVKYLLSYLVASGDSVSTIGVRFNVSTESILQANELADPGIFPFTTLLVPLQGLPSSSQTIAPPPPPPASPPPPNSSSSGSSSKTWVYVVVGILGGIALILVFGALIFCVFFRRIQKKSDSLTASDIFEAAEKPVKNNVDEESQDFLESMSGVAQSLKVYKFGELQQATDNFSPTFWIKGSVYRGSINGDLAAIKKIDGDVSKEINLLNKINHFNIICLSGICFNDGHWYLVYEYAVNGSLNDWIYNSCNDGKFLSWKQRMQIVLDVATGLNYLHGFAAPPHVHKDIKSSNILLDGDFRGKIANFGLARSAEGQEGEFSLTKHIVGTRGYMAPEYLEHGFVSTKLDVYAFAVVMMEIMTGKEVAALYEEENKKLSDVLHAVLDEDNGHESLRQFMDPSLQGNYPSELAVLLVRLIDNCLKKDPADRPSTEEMVHSLSRILNASLTWESSRNISA</sequence>
<evidence type="ECO:0000256" key="12">
    <source>
        <dbReference type="SAM" id="MobiDB-lite"/>
    </source>
</evidence>
<evidence type="ECO:0000256" key="5">
    <source>
        <dbReference type="ARBA" id="ARBA00022692"/>
    </source>
</evidence>
<dbReference type="SUPFAM" id="SSF56112">
    <property type="entry name" value="Protein kinase-like (PK-like)"/>
    <property type="match status" value="1"/>
</dbReference>
<evidence type="ECO:0000256" key="8">
    <source>
        <dbReference type="ARBA" id="ARBA00022840"/>
    </source>
</evidence>
<comment type="caution">
    <text evidence="16">The sequence shown here is derived from an EMBL/GenBank/DDBJ whole genome shotgun (WGS) entry which is preliminary data.</text>
</comment>
<dbReference type="PANTHER" id="PTHR45927:SF11">
    <property type="entry name" value="LYSM DOMAIN RECEPTOR-LIKE KINASE 4"/>
    <property type="match status" value="1"/>
</dbReference>
<feature type="domain" description="Protein kinase" evidence="14">
    <location>
        <begin position="448"/>
        <end position="737"/>
    </location>
</feature>
<keyword evidence="4" id="KW-1003">Cell membrane</keyword>
<keyword evidence="17" id="KW-1185">Reference proteome</keyword>
<evidence type="ECO:0000256" key="4">
    <source>
        <dbReference type="ARBA" id="ARBA00022475"/>
    </source>
</evidence>
<proteinExistence type="inferred from homology"/>
<dbReference type="InterPro" id="IPR011009">
    <property type="entry name" value="Kinase-like_dom_sf"/>
</dbReference>
<keyword evidence="10 13" id="KW-0472">Membrane</keyword>
<dbReference type="GO" id="GO:0005886">
    <property type="term" value="C:plasma membrane"/>
    <property type="evidence" value="ECO:0007669"/>
    <property type="project" value="UniProtKB-SubCell"/>
</dbReference>
<keyword evidence="16" id="KW-0675">Receptor</keyword>
<reference evidence="16 17" key="1">
    <citation type="journal article" date="2019" name="Plant Biotechnol. J.">
        <title>The red bayberry genome and genetic basis of sex determination.</title>
        <authorList>
            <person name="Jia H.M."/>
            <person name="Jia H.J."/>
            <person name="Cai Q.L."/>
            <person name="Wang Y."/>
            <person name="Zhao H.B."/>
            <person name="Yang W.F."/>
            <person name="Wang G.Y."/>
            <person name="Li Y.H."/>
            <person name="Zhan D.L."/>
            <person name="Shen Y.T."/>
            <person name="Niu Q.F."/>
            <person name="Chang L."/>
            <person name="Qiu J."/>
            <person name="Zhao L."/>
            <person name="Xie H.B."/>
            <person name="Fu W.Y."/>
            <person name="Jin J."/>
            <person name="Li X.W."/>
            <person name="Jiao Y."/>
            <person name="Zhou C.C."/>
            <person name="Tu T."/>
            <person name="Chai C.Y."/>
            <person name="Gao J.L."/>
            <person name="Fan L.J."/>
            <person name="van de Weg E."/>
            <person name="Wang J.Y."/>
            <person name="Gao Z.S."/>
        </authorList>
    </citation>
    <scope>NUCLEOTIDE SEQUENCE [LARGE SCALE GENOMIC DNA]</scope>
    <source>
        <tissue evidence="16">Leaves</tissue>
    </source>
</reference>
<dbReference type="PROSITE" id="PS51782">
    <property type="entry name" value="LYSM"/>
    <property type="match status" value="1"/>
</dbReference>
<dbReference type="InterPro" id="IPR000719">
    <property type="entry name" value="Prot_kinase_dom"/>
</dbReference>
<keyword evidence="9 13" id="KW-1133">Transmembrane helix</keyword>
<evidence type="ECO:0000313" key="17">
    <source>
        <dbReference type="Proteomes" id="UP000516437"/>
    </source>
</evidence>
<evidence type="ECO:0000256" key="7">
    <source>
        <dbReference type="ARBA" id="ARBA00022741"/>
    </source>
</evidence>